<accession>A0AAV9DNE7</accession>
<gene>
    <name evidence="2" type="ORF">QJS10_CPB12g00958</name>
</gene>
<organism evidence="2 3">
    <name type="scientific">Acorus calamus</name>
    <name type="common">Sweet flag</name>
    <dbReference type="NCBI Taxonomy" id="4465"/>
    <lineage>
        <taxon>Eukaryota</taxon>
        <taxon>Viridiplantae</taxon>
        <taxon>Streptophyta</taxon>
        <taxon>Embryophyta</taxon>
        <taxon>Tracheophyta</taxon>
        <taxon>Spermatophyta</taxon>
        <taxon>Magnoliopsida</taxon>
        <taxon>Liliopsida</taxon>
        <taxon>Acoraceae</taxon>
        <taxon>Acorus</taxon>
    </lineage>
</organism>
<feature type="compositionally biased region" description="Low complexity" evidence="1">
    <location>
        <begin position="57"/>
        <end position="69"/>
    </location>
</feature>
<feature type="region of interest" description="Disordered" evidence="1">
    <location>
        <begin position="139"/>
        <end position="166"/>
    </location>
</feature>
<keyword evidence="3" id="KW-1185">Reference proteome</keyword>
<evidence type="ECO:0000256" key="1">
    <source>
        <dbReference type="SAM" id="MobiDB-lite"/>
    </source>
</evidence>
<feature type="compositionally biased region" description="Pro residues" evidence="1">
    <location>
        <begin position="1"/>
        <end position="14"/>
    </location>
</feature>
<dbReference type="Proteomes" id="UP001180020">
    <property type="component" value="Unassembled WGS sequence"/>
</dbReference>
<dbReference type="EMBL" id="JAUJYO010000012">
    <property type="protein sequence ID" value="KAK1302644.1"/>
    <property type="molecule type" value="Genomic_DNA"/>
</dbReference>
<name>A0AAV9DNE7_ACOCL</name>
<sequence>MAPPPPKTNPPPPKLSLYTLPTNHNHHHLPPPPTPPHPSSASIPYAWELIPGKPRHTSSSSTTTTIATTQPKSLNPPPNLHLLSSSPTAVLDGPYLTRSDSPSLRRLSFACGGGGVIKGKTGKEKDGGLLKRWGVRLRSETPHSVSSSSSSSLSSEVVEEEEEERGATKVKITRFRGMGTHSASPPLALPLTSGEAFMRILSRRSIGEGEDQAMVS</sequence>
<evidence type="ECO:0000313" key="2">
    <source>
        <dbReference type="EMBL" id="KAK1302644.1"/>
    </source>
</evidence>
<feature type="region of interest" description="Disordered" evidence="1">
    <location>
        <begin position="1"/>
        <end position="93"/>
    </location>
</feature>
<comment type="caution">
    <text evidence="2">The sequence shown here is derived from an EMBL/GenBank/DDBJ whole genome shotgun (WGS) entry which is preliminary data.</text>
</comment>
<reference evidence="2" key="2">
    <citation type="submission" date="2023-06" db="EMBL/GenBank/DDBJ databases">
        <authorList>
            <person name="Ma L."/>
            <person name="Liu K.-W."/>
            <person name="Li Z."/>
            <person name="Hsiao Y.-Y."/>
            <person name="Qi Y."/>
            <person name="Fu T."/>
            <person name="Tang G."/>
            <person name="Zhang D."/>
            <person name="Sun W.-H."/>
            <person name="Liu D.-K."/>
            <person name="Li Y."/>
            <person name="Chen G.-Z."/>
            <person name="Liu X.-D."/>
            <person name="Liao X.-Y."/>
            <person name="Jiang Y.-T."/>
            <person name="Yu X."/>
            <person name="Hao Y."/>
            <person name="Huang J."/>
            <person name="Zhao X.-W."/>
            <person name="Ke S."/>
            <person name="Chen Y.-Y."/>
            <person name="Wu W.-L."/>
            <person name="Hsu J.-L."/>
            <person name="Lin Y.-F."/>
            <person name="Huang M.-D."/>
            <person name="Li C.-Y."/>
            <person name="Huang L."/>
            <person name="Wang Z.-W."/>
            <person name="Zhao X."/>
            <person name="Zhong W.-Y."/>
            <person name="Peng D.-H."/>
            <person name="Ahmad S."/>
            <person name="Lan S."/>
            <person name="Zhang J.-S."/>
            <person name="Tsai W.-C."/>
            <person name="Van De Peer Y."/>
            <person name="Liu Z.-J."/>
        </authorList>
    </citation>
    <scope>NUCLEOTIDE SEQUENCE</scope>
    <source>
        <strain evidence="2">CP</strain>
        <tissue evidence="2">Leaves</tissue>
    </source>
</reference>
<evidence type="ECO:0000313" key="3">
    <source>
        <dbReference type="Proteomes" id="UP001180020"/>
    </source>
</evidence>
<proteinExistence type="predicted"/>
<protein>
    <submittedName>
        <fullName evidence="2">Uncharacterized protein</fullName>
    </submittedName>
</protein>
<reference evidence="2" key="1">
    <citation type="journal article" date="2023" name="Nat. Commun.">
        <title>Diploid and tetraploid genomes of Acorus and the evolution of monocots.</title>
        <authorList>
            <person name="Ma L."/>
            <person name="Liu K.W."/>
            <person name="Li Z."/>
            <person name="Hsiao Y.Y."/>
            <person name="Qi Y."/>
            <person name="Fu T."/>
            <person name="Tang G.D."/>
            <person name="Zhang D."/>
            <person name="Sun W.H."/>
            <person name="Liu D.K."/>
            <person name="Li Y."/>
            <person name="Chen G.Z."/>
            <person name="Liu X.D."/>
            <person name="Liao X.Y."/>
            <person name="Jiang Y.T."/>
            <person name="Yu X."/>
            <person name="Hao Y."/>
            <person name="Huang J."/>
            <person name="Zhao X.W."/>
            <person name="Ke S."/>
            <person name="Chen Y.Y."/>
            <person name="Wu W.L."/>
            <person name="Hsu J.L."/>
            <person name="Lin Y.F."/>
            <person name="Huang M.D."/>
            <person name="Li C.Y."/>
            <person name="Huang L."/>
            <person name="Wang Z.W."/>
            <person name="Zhao X."/>
            <person name="Zhong W.Y."/>
            <person name="Peng D.H."/>
            <person name="Ahmad S."/>
            <person name="Lan S."/>
            <person name="Zhang J.S."/>
            <person name="Tsai W.C."/>
            <person name="Van de Peer Y."/>
            <person name="Liu Z.J."/>
        </authorList>
    </citation>
    <scope>NUCLEOTIDE SEQUENCE</scope>
    <source>
        <strain evidence="2">CP</strain>
    </source>
</reference>
<feature type="compositionally biased region" description="Low complexity" evidence="1">
    <location>
        <begin position="144"/>
        <end position="156"/>
    </location>
</feature>
<dbReference type="AlphaFoldDB" id="A0AAV9DNE7"/>
<dbReference type="PANTHER" id="PTHR34371:SF6">
    <property type="entry name" value="MEMBRANE-ASSOCIATED KINASE REGULATOR 6"/>
    <property type="match status" value="1"/>
</dbReference>
<dbReference type="PANTHER" id="PTHR34371">
    <property type="entry name" value="OS01G0551000 PROTEIN"/>
    <property type="match status" value="1"/>
</dbReference>